<feature type="chain" id="PRO_5022697051" description="DUF4476 domain-containing protein" evidence="1">
    <location>
        <begin position="19"/>
        <end position="245"/>
    </location>
</feature>
<sequence length="245" mass="28482">MKLIAATLALLLPLATFAQDQNQEESWKPASAESNAYREYRLKMTTPPYGLAKVKGLIKKNTAYMEDVTIMSSKDYMSLTLREKFTYHMINPESYSQNCDVEPPIQDEHKKVFGHLPDNYAELNWSERQRDFLQANRDSVMEIIKESANRSKRIGLNYKMALVEIKAVEMVPFLVEFFKRDHKDLDILTVLMEFMAETKYEPFVKSVSYTKLYSKNSTYNAYLLFNQANEDLIIQRAMGMYNAAN</sequence>
<dbReference type="AlphaFoldDB" id="A0A5C6LNT3"/>
<evidence type="ECO:0000313" key="2">
    <source>
        <dbReference type="EMBL" id="TWV92567.1"/>
    </source>
</evidence>
<dbReference type="RefSeq" id="WP_146308194.1">
    <property type="nucleotide sequence ID" value="NZ_VOHS01000067.1"/>
</dbReference>
<accession>A0A5C6LNT3</accession>
<evidence type="ECO:0000256" key="1">
    <source>
        <dbReference type="SAM" id="SignalP"/>
    </source>
</evidence>
<name>A0A5C6LNT3_9BACT</name>
<dbReference type="OrthoDB" id="1453650at2"/>
<keyword evidence="1" id="KW-0732">Signal</keyword>
<dbReference type="EMBL" id="VOHS01000067">
    <property type="protein sequence ID" value="TWV92567.1"/>
    <property type="molecule type" value="Genomic_DNA"/>
</dbReference>
<evidence type="ECO:0000313" key="3">
    <source>
        <dbReference type="Proteomes" id="UP000318815"/>
    </source>
</evidence>
<evidence type="ECO:0008006" key="4">
    <source>
        <dbReference type="Google" id="ProtNLM"/>
    </source>
</evidence>
<keyword evidence="3" id="KW-1185">Reference proteome</keyword>
<proteinExistence type="predicted"/>
<feature type="signal peptide" evidence="1">
    <location>
        <begin position="1"/>
        <end position="18"/>
    </location>
</feature>
<gene>
    <name evidence="2" type="ORF">FEF09_28275</name>
</gene>
<dbReference type="Proteomes" id="UP000318815">
    <property type="component" value="Unassembled WGS sequence"/>
</dbReference>
<reference evidence="2 3" key="1">
    <citation type="submission" date="2019-08" db="EMBL/GenBank/DDBJ databases">
        <title>Whole genome sequencing of chitin degrading bacteria Chitinophaga pinensis YS16.</title>
        <authorList>
            <person name="Singh R.P."/>
            <person name="Manchanda G."/>
            <person name="Maurya I.K."/>
            <person name="Joshi N.K."/>
            <person name="Srivastava A.K."/>
        </authorList>
    </citation>
    <scope>NUCLEOTIDE SEQUENCE [LARGE SCALE GENOMIC DNA]</scope>
    <source>
        <strain evidence="2 3">YS-16</strain>
    </source>
</reference>
<protein>
    <recommendedName>
        <fullName evidence="4">DUF4476 domain-containing protein</fullName>
    </recommendedName>
</protein>
<organism evidence="2 3">
    <name type="scientific">Chitinophaga pinensis</name>
    <dbReference type="NCBI Taxonomy" id="79329"/>
    <lineage>
        <taxon>Bacteria</taxon>
        <taxon>Pseudomonadati</taxon>
        <taxon>Bacteroidota</taxon>
        <taxon>Chitinophagia</taxon>
        <taxon>Chitinophagales</taxon>
        <taxon>Chitinophagaceae</taxon>
        <taxon>Chitinophaga</taxon>
    </lineage>
</organism>
<comment type="caution">
    <text evidence="2">The sequence shown here is derived from an EMBL/GenBank/DDBJ whole genome shotgun (WGS) entry which is preliminary data.</text>
</comment>